<evidence type="ECO:0000256" key="4">
    <source>
        <dbReference type="ARBA" id="ARBA00022692"/>
    </source>
</evidence>
<evidence type="ECO:0000313" key="8">
    <source>
        <dbReference type="EMBL" id="MBD3325817.1"/>
    </source>
</evidence>
<gene>
    <name evidence="8" type="ORF">GF339_14625</name>
</gene>
<feature type="transmembrane region" description="Helical" evidence="7">
    <location>
        <begin position="263"/>
        <end position="287"/>
    </location>
</feature>
<keyword evidence="6 7" id="KW-0472">Membrane</keyword>
<dbReference type="Pfam" id="PF03773">
    <property type="entry name" value="ArsP_1"/>
    <property type="match status" value="1"/>
</dbReference>
<dbReference type="AlphaFoldDB" id="A0A9D5JWY1"/>
<evidence type="ECO:0000256" key="7">
    <source>
        <dbReference type="SAM" id="Phobius"/>
    </source>
</evidence>
<organism evidence="8 9">
    <name type="scientific">candidate division KSB3 bacterium</name>
    <dbReference type="NCBI Taxonomy" id="2044937"/>
    <lineage>
        <taxon>Bacteria</taxon>
        <taxon>candidate division KSB3</taxon>
    </lineage>
</organism>
<feature type="transmembrane region" description="Helical" evidence="7">
    <location>
        <begin position="197"/>
        <end position="216"/>
    </location>
</feature>
<dbReference type="GO" id="GO:0005886">
    <property type="term" value="C:plasma membrane"/>
    <property type="evidence" value="ECO:0007669"/>
    <property type="project" value="UniProtKB-SubCell"/>
</dbReference>
<evidence type="ECO:0000256" key="1">
    <source>
        <dbReference type="ARBA" id="ARBA00004651"/>
    </source>
</evidence>
<proteinExistence type="inferred from homology"/>
<sequence>MSVIAPYIILYLSACWEIFVEMAPYICLGFLMAGLIHVFVETQTIFTYLGKGRIKSVIYAALIGIPLPLCSCSVVPTTAGLKKQGANNGAAMSFLIATPETGVDSIAVTYALLDPIMTIFRPIAAFLTAVVAGISENLWGNAYQEPEERISSERSCSVDNCCDDSDCASETQQRPRTLLKKLAAALQYGFGTIVHDIGKWLIIGVAVAGAISVIIPEDLLRSHLPGGIFSMLIMLLVGIPFYICATASTPIAAALILKGVSPGAAFVLLLAGPATNAATISVIYGVFRRRATIIYLSSIAICAIGMGLLLDQIYSWWQIPTSAVAGTATELLPEWLSLMTAVLLLAVLLYDAANGWWQRRHRPAASCDSRSCSCH</sequence>
<evidence type="ECO:0000256" key="2">
    <source>
        <dbReference type="ARBA" id="ARBA00006386"/>
    </source>
</evidence>
<evidence type="ECO:0000256" key="3">
    <source>
        <dbReference type="ARBA" id="ARBA00022475"/>
    </source>
</evidence>
<reference evidence="8" key="1">
    <citation type="submission" date="2019-11" db="EMBL/GenBank/DDBJ databases">
        <title>Microbial mats filling the niche in hypersaline microbial mats.</title>
        <authorList>
            <person name="Wong H.L."/>
            <person name="Macleod F.I."/>
            <person name="White R.A. III"/>
            <person name="Burns B.P."/>
        </authorList>
    </citation>
    <scope>NUCLEOTIDE SEQUENCE</scope>
    <source>
        <strain evidence="8">Rbin_158</strain>
    </source>
</reference>
<comment type="subcellular location">
    <subcellularLocation>
        <location evidence="1">Cell membrane</location>
        <topology evidence="1">Multi-pass membrane protein</topology>
    </subcellularLocation>
</comment>
<dbReference type="EMBL" id="WJJP01000475">
    <property type="protein sequence ID" value="MBD3325817.1"/>
    <property type="molecule type" value="Genomic_DNA"/>
</dbReference>
<dbReference type="InterPro" id="IPR052923">
    <property type="entry name" value="UPF0718"/>
</dbReference>
<keyword evidence="3" id="KW-1003">Cell membrane</keyword>
<feature type="transmembrane region" description="Helical" evidence="7">
    <location>
        <begin position="335"/>
        <end position="353"/>
    </location>
</feature>
<keyword evidence="4 7" id="KW-0812">Transmembrane</keyword>
<evidence type="ECO:0000313" key="9">
    <source>
        <dbReference type="Proteomes" id="UP000649604"/>
    </source>
</evidence>
<evidence type="ECO:0000256" key="5">
    <source>
        <dbReference type="ARBA" id="ARBA00022989"/>
    </source>
</evidence>
<dbReference type="PANTHER" id="PTHR34184">
    <property type="entry name" value="UPF0718 PROTEIN YCGR"/>
    <property type="match status" value="1"/>
</dbReference>
<name>A0A9D5JWY1_9BACT</name>
<protein>
    <submittedName>
        <fullName evidence="8">SO_0444 family Cu/Zn efflux transporter</fullName>
    </submittedName>
</protein>
<feature type="transmembrane region" description="Helical" evidence="7">
    <location>
        <begin position="22"/>
        <end position="46"/>
    </location>
</feature>
<dbReference type="PANTHER" id="PTHR34184:SF4">
    <property type="entry name" value="UPF0718 PROTEIN YCGR"/>
    <property type="match status" value="1"/>
</dbReference>
<comment type="similarity">
    <text evidence="2">Belongs to the UPF0718 family.</text>
</comment>
<evidence type="ECO:0000256" key="6">
    <source>
        <dbReference type="ARBA" id="ARBA00023136"/>
    </source>
</evidence>
<dbReference type="Proteomes" id="UP000649604">
    <property type="component" value="Unassembled WGS sequence"/>
</dbReference>
<feature type="transmembrane region" description="Helical" evidence="7">
    <location>
        <begin position="294"/>
        <end position="315"/>
    </location>
</feature>
<comment type="caution">
    <text evidence="8">The sequence shown here is derived from an EMBL/GenBank/DDBJ whole genome shotgun (WGS) entry which is preliminary data.</text>
</comment>
<dbReference type="NCBIfam" id="NF033936">
    <property type="entry name" value="CuZnOut_SO0444"/>
    <property type="match status" value="1"/>
</dbReference>
<feature type="transmembrane region" description="Helical" evidence="7">
    <location>
        <begin position="228"/>
        <end position="257"/>
    </location>
</feature>
<dbReference type="InterPro" id="IPR005524">
    <property type="entry name" value="DUF318"/>
</dbReference>
<feature type="transmembrane region" description="Helical" evidence="7">
    <location>
        <begin position="58"/>
        <end position="79"/>
    </location>
</feature>
<keyword evidence="5 7" id="KW-1133">Transmembrane helix</keyword>
<accession>A0A9D5JWY1</accession>